<feature type="domain" description="IFT121 second beta-propeller" evidence="13">
    <location>
        <begin position="485"/>
        <end position="815"/>
    </location>
</feature>
<evidence type="ECO:0000256" key="3">
    <source>
        <dbReference type="ARBA" id="ARBA00022574"/>
    </source>
</evidence>
<evidence type="ECO:0000313" key="17">
    <source>
        <dbReference type="WBParaSite" id="maker-uti_cns_0009333-snap-gene-0.2-mRNA-1"/>
    </source>
</evidence>
<keyword evidence="5" id="KW-0970">Cilium biogenesis/degradation</keyword>
<evidence type="ECO:0000259" key="14">
    <source>
        <dbReference type="Pfam" id="PF24797"/>
    </source>
</evidence>
<organism evidence="16 17">
    <name type="scientific">Macrostomum lignano</name>
    <dbReference type="NCBI Taxonomy" id="282301"/>
    <lineage>
        <taxon>Eukaryota</taxon>
        <taxon>Metazoa</taxon>
        <taxon>Spiralia</taxon>
        <taxon>Lophotrochozoa</taxon>
        <taxon>Platyhelminthes</taxon>
        <taxon>Rhabditophora</taxon>
        <taxon>Macrostomorpha</taxon>
        <taxon>Macrostomida</taxon>
        <taxon>Macrostomidae</taxon>
        <taxon>Macrostomum</taxon>
    </lineage>
</organism>
<evidence type="ECO:0000256" key="5">
    <source>
        <dbReference type="ARBA" id="ARBA00022794"/>
    </source>
</evidence>
<dbReference type="Pfam" id="PF25170">
    <property type="entry name" value="TPR_WDR35"/>
    <property type="match status" value="1"/>
</dbReference>
<dbReference type="InterPro" id="IPR036322">
    <property type="entry name" value="WD40_repeat_dom_sf"/>
</dbReference>
<keyword evidence="16" id="KW-1185">Reference proteome</keyword>
<keyword evidence="2" id="KW-0963">Cytoplasm</keyword>
<feature type="compositionally biased region" description="Polar residues" evidence="10">
    <location>
        <begin position="1500"/>
        <end position="1523"/>
    </location>
</feature>
<dbReference type="Pfam" id="PF23387">
    <property type="entry name" value="TPR_IFT80_172"/>
    <property type="match status" value="1"/>
</dbReference>
<evidence type="ECO:0000259" key="12">
    <source>
        <dbReference type="Pfam" id="PF23387"/>
    </source>
</evidence>
<dbReference type="GO" id="GO:1905515">
    <property type="term" value="P:non-motile cilium assembly"/>
    <property type="evidence" value="ECO:0007669"/>
    <property type="project" value="TreeGrafter"/>
</dbReference>
<dbReference type="InterPro" id="IPR056159">
    <property type="entry name" value="Beta-prop_IFT121_TULP_N"/>
</dbReference>
<proteinExistence type="predicted"/>
<feature type="domain" description="IFT121/TULP4 N-terminal" evidence="14">
    <location>
        <begin position="162"/>
        <end position="480"/>
    </location>
</feature>
<dbReference type="GO" id="GO:0030991">
    <property type="term" value="C:intraciliary transport particle A"/>
    <property type="evidence" value="ECO:0007669"/>
    <property type="project" value="TreeGrafter"/>
</dbReference>
<dbReference type="GO" id="GO:0097730">
    <property type="term" value="C:non-motile cilium"/>
    <property type="evidence" value="ECO:0007669"/>
    <property type="project" value="TreeGrafter"/>
</dbReference>
<evidence type="ECO:0000256" key="1">
    <source>
        <dbReference type="ARBA" id="ARBA00004120"/>
    </source>
</evidence>
<dbReference type="InterPro" id="IPR057979">
    <property type="entry name" value="TPR_IFT121"/>
</dbReference>
<dbReference type="InterPro" id="IPR015943">
    <property type="entry name" value="WD40/YVTN_repeat-like_dom_sf"/>
</dbReference>
<dbReference type="Gene3D" id="1.25.40.470">
    <property type="match status" value="1"/>
</dbReference>
<dbReference type="InterPro" id="IPR039857">
    <property type="entry name" value="Ift122/121"/>
</dbReference>
<keyword evidence="3 9" id="KW-0853">WD repeat</keyword>
<feature type="region of interest" description="Disordered" evidence="10">
    <location>
        <begin position="2512"/>
        <end position="2532"/>
    </location>
</feature>
<feature type="region of interest" description="Disordered" evidence="10">
    <location>
        <begin position="1499"/>
        <end position="1523"/>
    </location>
</feature>
<keyword evidence="7" id="KW-0206">Cytoskeleton</keyword>
<keyword evidence="4" id="KW-0677">Repeat</keyword>
<accession>A0A1I8I1P0</accession>
<dbReference type="PROSITE" id="PS50082">
    <property type="entry name" value="WD_REPEATS_2"/>
    <property type="match status" value="1"/>
</dbReference>
<name>A0A1I8I1P0_9PLAT</name>
<dbReference type="FunFam" id="1.25.40.470:FF:000004">
    <property type="entry name" value="WD repeat-containing protein 35"/>
    <property type="match status" value="1"/>
</dbReference>
<dbReference type="SMART" id="SM00320">
    <property type="entry name" value="WD40"/>
    <property type="match status" value="5"/>
</dbReference>
<evidence type="ECO:0000256" key="4">
    <source>
        <dbReference type="ARBA" id="ARBA00022737"/>
    </source>
</evidence>
<evidence type="ECO:0000259" key="13">
    <source>
        <dbReference type="Pfam" id="PF23390"/>
    </source>
</evidence>
<dbReference type="InterPro" id="IPR057361">
    <property type="entry name" value="TPR_WDR35"/>
</dbReference>
<dbReference type="Pfam" id="PF24797">
    <property type="entry name" value="Beta-prop_WDR35_TULP_N"/>
    <property type="match status" value="1"/>
</dbReference>
<feature type="domain" description="IFT80/172/WDR35 TPR" evidence="12">
    <location>
        <begin position="846"/>
        <end position="947"/>
    </location>
</feature>
<dbReference type="SUPFAM" id="SSF50978">
    <property type="entry name" value="WD40 repeat-like"/>
    <property type="match status" value="2"/>
</dbReference>
<evidence type="ECO:0000256" key="8">
    <source>
        <dbReference type="ARBA" id="ARBA00023273"/>
    </source>
</evidence>
<evidence type="ECO:0000256" key="7">
    <source>
        <dbReference type="ARBA" id="ARBA00023212"/>
    </source>
</evidence>
<dbReference type="Pfam" id="PF25768">
    <property type="entry name" value="TPR_IFT121"/>
    <property type="match status" value="1"/>
</dbReference>
<evidence type="ECO:0000256" key="9">
    <source>
        <dbReference type="PROSITE-ProRule" id="PRU00221"/>
    </source>
</evidence>
<dbReference type="InterPro" id="IPR056157">
    <property type="entry name" value="TPR_IFT80_172_dom"/>
</dbReference>
<reference evidence="17" key="1">
    <citation type="submission" date="2016-11" db="UniProtKB">
        <authorList>
            <consortium name="WormBaseParasite"/>
        </authorList>
    </citation>
    <scope>IDENTIFICATION</scope>
</reference>
<dbReference type="Pfam" id="PF23145">
    <property type="entry name" value="Zf_2nd_IFT121"/>
    <property type="match status" value="1"/>
</dbReference>
<evidence type="ECO:0000259" key="15">
    <source>
        <dbReference type="Pfam" id="PF25768"/>
    </source>
</evidence>
<dbReference type="PROSITE" id="PS50294">
    <property type="entry name" value="WD_REPEATS_REGION"/>
    <property type="match status" value="1"/>
</dbReference>
<evidence type="ECO:0000313" key="16">
    <source>
        <dbReference type="Proteomes" id="UP000095280"/>
    </source>
</evidence>
<keyword evidence="8" id="KW-0966">Cell projection</keyword>
<evidence type="ECO:0000256" key="10">
    <source>
        <dbReference type="SAM" id="MobiDB-lite"/>
    </source>
</evidence>
<protein>
    <submittedName>
        <fullName evidence="17">WD_REPEATS_REGION domain-containing protein</fullName>
    </submittedName>
</protein>
<dbReference type="WBParaSite" id="maker-uti_cns_0009333-snap-gene-0.2-mRNA-1">
    <property type="protein sequence ID" value="maker-uti_cns_0009333-snap-gene-0.2-mRNA-1"/>
    <property type="gene ID" value="maker-uti_cns_0009333-snap-gene-0.2"/>
</dbReference>
<sequence length="2793" mass="299618">RQLLCNHSNVIVTDHLPDEPKRQRDITIDDVLVADANNNWLAVAQRSSSRVAHAFPGCTQHVQRSGHIVHPLDTEPRFGRPMLTFWSTSTSRISRRPSRRSSSKFFTLYCCSVRNRFVQRSNVFFWTFSRSLFSSLDCCSICSSFCKTVIVKKSGEEEIITKIAIPNNVKLQSLSWNKENGYLACGGDDGLLKILKLESQPDGRVKGLAAPSNLTMNQSLEGHSGGVHTIAWNEGHQKITTSDTNGLIIVWMFYKSSWYEEMIKNSRSQVCDMKWNMEGQKICIAYEDGSVIVGSVDGNRIWGKELKLNLKAVAWSPDSKIILFGMKNGDIHIYDHTGNSVCRMEVPKTGPELAGISWFSNRLLARPEVPTPCLAIAFTNGRLLLLRDEADDRPIELDTRLRLRAFNWSHDGSLLACAGHLASQKDTDKDVNTVKFYSSNGEHLRTLKVPGNDITACTWEGGSLRIALAVDSFIYFANVRPRYRWAYCGNTVVYAYNRPDRVENCVVFWDTKNNLRFIKYIAGVTHVAAAGEYCCIAHKPEQETVAAVESGAGKCTLVLCNAIGTPLDTRDLDMDAEQVAMTASHVVVASDRAVYTWQFKDPKQLAVMEVSEKRKAGAEKLFHIDEGAPAEGEGLNFTRVNEKEIRDRICAVGVSAKLVVVARESGAVLQFGLPSMALEVRHRLECTPYELQVNCNSTRLAIIDQSGVLTFFDLEKAAAATAPPKDQEQGASSLPQTFERKDVWHMRFAEDNPDLFAFMEKTRMYVMKGLEVEEPVSSSAYLCQFKDLEIKGVLLDEILKDCPSSPSQDYLLDMEVKALRDMRDLTEKSGIEQSLKFVEEHPHPRLWRLLAECALERQNLQVAEQAYVKCRDYAGVQLIKRLQNLTSDQLRKAEVAVHFGRFEAAEEIYLKADRKDLAVELCRTVGDWFRLVQLVKSSTGAGTDAVLMEAWEALGDHYSDRQSWQLAIDYYAQAQKEEKLAESYYLLEDYQNLEKVSLQLPDNHKLLPQLAAKFAAIGMGDQAVSAYIRCGLVKDAINTCVQLNQWTTAIELAKQHNLRDIDALLTQYANHLLDKNKLVNAVELYRKAGHFLEAAKYMHKLTMDEVKKGSSPMKIKKMFVLVGMLIEQYHEQSKTQAKSKAKSKRGGNEASTALAGLLEEDTEAVDSRLMDGAWRGAEAYHFYLLAQRQLYANYNDAAMHTAMVLRDYEDILPARNIYSLIALCACANRAFGTCSKAFIKLETLNGATEAELDEYRELATEIFNRYSPKDQRTQQELELEALMEGESKIPICIVTGQAITSYQFWMCPMCKHSAGENEIARLKHCPLCHNLSAKIVTSASSRVYSCEALKPIRSLWITWSPAVEFLIGWTRHCKNPPHKSPLYLHGQCDQVPAVSLNIGYDFEIDSKKTLVGSRKPDFESPGVVSQDVRAGGSELANLRPCKSQFYCNGLPRTVAEARAAELLLRLSSTSSPPSPPPLPTAADCAISDAIDDAIRKVPIRQQSRQPVSSSMPRQPASQSPARQPTSLLTVEELWFAAVARPFEQTGQTSSRQGERFAKADAAHQQLAGALVAGFVPVRRAAGAAADAVHVLIRLGGILSKVDPGAEHAANVGVTLVEASLNDGANEWAAVEQQALVLVAGVLIGNLVVSGAGREHAAAWRHRGRANAAKMTRREAADSSGVVAAAADSSGVVAAAAAAANHSSRAVQVAAGQQVDAGWRASRPQPLDALENSVPMPERGHANLFEILTFNGPGSGAALALALAPLVASAPPAVECGCSGTGLGLAGASNSRPEVPSDVGMAELAIGSGGGGGGAGFGTDRGGLCSGMASISRARASSAEQSSNLSPAFLSGLVKRTVAPFINGIHVGSVSNQQRGNVNVAIGAGIMSDSVSLTRSIGAQPSRFFLAGSAPCRSSNLQISNLPLAAASCRGPAAKCSGVECRPSRSRQFTASGWARTRRVTRSKSPDLAASSSCKSTWLRVSGTGGAGGVGGDVGGTGGEMGNEAEADDEEEGCCCCTVVVGTAAREGGLAAAAAVAAAAATMGAASGQGGLGCHGVGAVTVQRVYSGIGATAGGGVAGPSGCVQRGVAGPVGRVGLGAEFQQQFQHVHVATAGGHVQRRLQLAILVAKLAAFAQVGAEHSIVQTAAFIVSHQPVAQVRSRRQIGRRLAVTIGVKRIGRVGQQQGTDFGPAFASRLRSELPQVNCVHAGPGLQQQLGNFVVTVAAGVVQRHQAAFVLGVHVGAVLHNSNMGQQMSGEAYCRATIEKLLAELNTTDSRVSESKVINSDSGNTAAVSVEFTWREWARVSKYLERVLPSAEQKRLLNYVLLDRTGLRHCREEAAAAPAEYNYSETETQSPVENGHAGNSAKPGWTVHVNYGDVGSKNPILYRDFVKLHFQLDDVKLQTDAGEAEAEAAANRLADSVKRRCGGIGINLLVTKAKHHASECCVVVSGTVDVRSVLRNAQQFELRSWLNQAKAEDQELSDQLMRSAAGLRDKIDGAASAAAAAAAASVSTPPAAAETDNPTPPAPRSSRAATAATAAAAAATAAKQVDSNNRYFPMRLSYSEDTNRVTLVYAQEAATLVQARAGLSTCLASTSAKSSARPTFGIPSGRIRFPLQQQQAGLQFTLGGGLVQRRVAPVVLQIRIGAGVQQQIDNVARHQAAFVARVNRSAALQQGGGNVASTEAGGEVQRSAALASWVASQGAASNRSGEAADSRLLAPVAAEDGACCCCCCGCSSGGGEGGSVGGSGDGGVSVINCSDGGGVAPLGVALPDTVRAPVGMALHSGAAECSND</sequence>
<dbReference type="Pfam" id="PF23390">
    <property type="entry name" value="Beta-prop_WDR35_2nd"/>
    <property type="match status" value="1"/>
</dbReference>
<dbReference type="Proteomes" id="UP000095280">
    <property type="component" value="Unplaced"/>
</dbReference>
<feature type="domain" description="IFT121-like TPR repeats" evidence="15">
    <location>
        <begin position="1172"/>
        <end position="1270"/>
    </location>
</feature>
<dbReference type="Gene3D" id="2.130.10.10">
    <property type="entry name" value="YVTN repeat-like/Quinoprotein amine dehydrogenase"/>
    <property type="match status" value="2"/>
</dbReference>
<evidence type="ECO:0000259" key="11">
    <source>
        <dbReference type="Pfam" id="PF23145"/>
    </source>
</evidence>
<feature type="repeat" description="WD" evidence="9">
    <location>
        <begin position="220"/>
        <end position="251"/>
    </location>
</feature>
<dbReference type="InterPro" id="IPR056170">
    <property type="entry name" value="Znf_IFT121-like"/>
</dbReference>
<dbReference type="InterPro" id="IPR001680">
    <property type="entry name" value="WD40_rpt"/>
</dbReference>
<evidence type="ECO:0000256" key="2">
    <source>
        <dbReference type="ARBA" id="ARBA00022490"/>
    </source>
</evidence>
<comment type="subcellular location">
    <subcellularLocation>
        <location evidence="1">Cytoplasm</location>
        <location evidence="1">Cytoskeleton</location>
        <location evidence="1">Cilium basal body</location>
    </subcellularLocation>
</comment>
<feature type="domain" description="IFT121-like zinc finger" evidence="11">
    <location>
        <begin position="1290"/>
        <end position="1330"/>
    </location>
</feature>
<dbReference type="PANTHER" id="PTHR12764:SF5">
    <property type="entry name" value="LD29485P"/>
    <property type="match status" value="1"/>
</dbReference>
<evidence type="ECO:0000256" key="6">
    <source>
        <dbReference type="ARBA" id="ARBA00023069"/>
    </source>
</evidence>
<dbReference type="InterPro" id="IPR056158">
    <property type="entry name" value="Beta-prop_IFT121_2nd"/>
</dbReference>
<dbReference type="GO" id="GO:0035721">
    <property type="term" value="P:intraciliary retrograde transport"/>
    <property type="evidence" value="ECO:0007669"/>
    <property type="project" value="TreeGrafter"/>
</dbReference>
<dbReference type="PANTHER" id="PTHR12764">
    <property type="entry name" value="WD REPEAT DOMAIN-RELATED"/>
    <property type="match status" value="1"/>
</dbReference>
<keyword evidence="6" id="KW-0969">Cilium</keyword>
<dbReference type="GO" id="GO:0061512">
    <property type="term" value="P:protein localization to cilium"/>
    <property type="evidence" value="ECO:0007669"/>
    <property type="project" value="TreeGrafter"/>
</dbReference>